<evidence type="ECO:0000313" key="5">
    <source>
        <dbReference type="Proteomes" id="UP000030764"/>
    </source>
</evidence>
<gene>
    <name evidence="3" type="ORF">M513_01547</name>
    <name evidence="4" type="ORF">M514_01547</name>
</gene>
<feature type="compositionally biased region" description="Pro residues" evidence="1">
    <location>
        <begin position="41"/>
        <end position="65"/>
    </location>
</feature>
<dbReference type="EMBL" id="KL363188">
    <property type="protein sequence ID" value="KFD57444.1"/>
    <property type="molecule type" value="Genomic_DNA"/>
</dbReference>
<dbReference type="EMBL" id="KL367523">
    <property type="protein sequence ID" value="KFD66552.1"/>
    <property type="molecule type" value="Genomic_DNA"/>
</dbReference>
<keyword evidence="2" id="KW-0732">Signal</keyword>
<evidence type="ECO:0000313" key="4">
    <source>
        <dbReference type="EMBL" id="KFD66552.1"/>
    </source>
</evidence>
<feature type="region of interest" description="Disordered" evidence="1">
    <location>
        <begin position="20"/>
        <end position="67"/>
    </location>
</feature>
<dbReference type="AlphaFoldDB" id="A0A085MJP8"/>
<proteinExistence type="predicted"/>
<feature type="signal peptide" evidence="2">
    <location>
        <begin position="1"/>
        <end position="20"/>
    </location>
</feature>
<evidence type="ECO:0000256" key="2">
    <source>
        <dbReference type="SAM" id="SignalP"/>
    </source>
</evidence>
<sequence>MVHAYFFLAAALMGAPIAAAQRPQPMSRNEKKSKPATVTGPSPPIQQAPLEPPKYSPPPPIPQAPFEPEKYYNGSRDVAENALYIRNLKENDTFYWAVTDAEDLFDFNGAIIIAATAKETNCTTKNKLPLTSIYKGICPIYPKAIVHYCTIIFDSQRQLSLTKMVRVYLLFAIALLGATNPKKQEEWRYYGYRDVIAHGIYENNLKHNHNFYWRVTAANVTEIRNGTKIFRVKAKETTCPVWRSTWVSLVYSKICPINYNGYTFRCIVHYRPGKDSIEKNKTECEVRQRKQGK</sequence>
<protein>
    <recommendedName>
        <fullName evidence="6">Cystatin domain-containing protein</fullName>
    </recommendedName>
</protein>
<feature type="chain" id="PRO_5007379346" description="Cystatin domain-containing protein" evidence="2">
    <location>
        <begin position="21"/>
        <end position="293"/>
    </location>
</feature>
<evidence type="ECO:0000313" key="3">
    <source>
        <dbReference type="EMBL" id="KFD57444.1"/>
    </source>
</evidence>
<evidence type="ECO:0008006" key="6">
    <source>
        <dbReference type="Google" id="ProtNLM"/>
    </source>
</evidence>
<dbReference type="Proteomes" id="UP000030758">
    <property type="component" value="Unassembled WGS sequence"/>
</dbReference>
<name>A0A085MJP8_9BILA</name>
<dbReference type="Proteomes" id="UP000030764">
    <property type="component" value="Unassembled WGS sequence"/>
</dbReference>
<evidence type="ECO:0000256" key="1">
    <source>
        <dbReference type="SAM" id="MobiDB-lite"/>
    </source>
</evidence>
<accession>A0A085MJP8</accession>
<organism evidence="3 5">
    <name type="scientific">Trichuris suis</name>
    <name type="common">pig whipworm</name>
    <dbReference type="NCBI Taxonomy" id="68888"/>
    <lineage>
        <taxon>Eukaryota</taxon>
        <taxon>Metazoa</taxon>
        <taxon>Ecdysozoa</taxon>
        <taxon>Nematoda</taxon>
        <taxon>Enoplea</taxon>
        <taxon>Dorylaimia</taxon>
        <taxon>Trichinellida</taxon>
        <taxon>Trichuridae</taxon>
        <taxon>Trichuris</taxon>
    </lineage>
</organism>
<keyword evidence="5" id="KW-1185">Reference proteome</keyword>
<reference evidence="3 5" key="1">
    <citation type="journal article" date="2014" name="Nat. Genet.">
        <title>Genome and transcriptome of the porcine whipworm Trichuris suis.</title>
        <authorList>
            <person name="Jex A.R."/>
            <person name="Nejsum P."/>
            <person name="Schwarz E.M."/>
            <person name="Hu L."/>
            <person name="Young N.D."/>
            <person name="Hall R.S."/>
            <person name="Korhonen P.K."/>
            <person name="Liao S."/>
            <person name="Thamsborg S."/>
            <person name="Xia J."/>
            <person name="Xu P."/>
            <person name="Wang S."/>
            <person name="Scheerlinck J.P."/>
            <person name="Hofmann A."/>
            <person name="Sternberg P.W."/>
            <person name="Wang J."/>
            <person name="Gasser R.B."/>
        </authorList>
    </citation>
    <scope>NUCLEOTIDE SEQUENCE [LARGE SCALE GENOMIC DNA]</scope>
    <source>
        <strain evidence="4">DCEP-RM93F</strain>
        <strain evidence="3">DCEP-RM93M</strain>
    </source>
</reference>